<proteinExistence type="predicted"/>
<gene>
    <name evidence="2" type="ORF">EDEG_00123</name>
</gene>
<evidence type="ECO:0000313" key="3">
    <source>
        <dbReference type="Proteomes" id="UP000003163"/>
    </source>
</evidence>
<keyword evidence="3" id="KW-1185">Reference proteome</keyword>
<evidence type="ECO:0000256" key="1">
    <source>
        <dbReference type="SAM" id="Phobius"/>
    </source>
</evidence>
<keyword evidence="1" id="KW-1133">Transmembrane helix</keyword>
<dbReference type="EMBL" id="AFBI03000001">
    <property type="protein sequence ID" value="EJW04903.1"/>
    <property type="molecule type" value="Genomic_DNA"/>
</dbReference>
<keyword evidence="1" id="KW-0472">Membrane</keyword>
<dbReference type="VEuPathDB" id="MicrosporidiaDB:EDEG_00123"/>
<feature type="transmembrane region" description="Helical" evidence="1">
    <location>
        <begin position="30"/>
        <end position="56"/>
    </location>
</feature>
<evidence type="ECO:0000313" key="2">
    <source>
        <dbReference type="EMBL" id="EJW04903.1"/>
    </source>
</evidence>
<dbReference type="HOGENOM" id="CLU_1845061_0_0_1"/>
<reference evidence="3" key="2">
    <citation type="submission" date="2015-07" db="EMBL/GenBank/DDBJ databases">
        <title>Contrasting host-pathogen interactions and genome evolution in two generalist and specialist microsporidian pathogens of mosquitoes.</title>
        <authorList>
            <consortium name="The Broad Institute Genomics Platform"/>
            <consortium name="The Broad Institute Genome Sequencing Center for Infectious Disease"/>
            <person name="Cuomo C.A."/>
            <person name="Sanscrainte N.D."/>
            <person name="Goldberg J.M."/>
            <person name="Heiman D."/>
            <person name="Young S."/>
            <person name="Zeng Q."/>
            <person name="Becnel J.J."/>
            <person name="Birren B.W."/>
        </authorList>
    </citation>
    <scope>NUCLEOTIDE SEQUENCE [LARGE SCALE GENOMIC DNA]</scope>
    <source>
        <strain evidence="3">USNM 41457</strain>
    </source>
</reference>
<sequence>MKVARDQFIYILNFLAGNIMFLVYGSLTILAFFVILTTLLFSMVDFLYHHSILVVFQSNKNLFKHVKCLIFFRSLSCSNCVLYKIIYKLKLGFPMCTTFAKLTTVLFNTLKENRTPNDHFLTKLDKNLKKTRFLKFHCI</sequence>
<accession>J8ZYZ1</accession>
<dbReference type="AlphaFoldDB" id="J8ZYZ1"/>
<dbReference type="InParanoid" id="J8ZYZ1"/>
<reference evidence="2 3" key="1">
    <citation type="submission" date="2011-08" db="EMBL/GenBank/DDBJ databases">
        <authorList>
            <person name="Liu Z.J."/>
            <person name="Shi F.L."/>
            <person name="Lu J.Q."/>
            <person name="Li M."/>
            <person name="Wang Z.L."/>
        </authorList>
    </citation>
    <scope>NUCLEOTIDE SEQUENCE [LARGE SCALE GENOMIC DNA]</scope>
    <source>
        <strain evidence="2 3">USNM 41457</strain>
    </source>
</reference>
<keyword evidence="1" id="KW-0812">Transmembrane</keyword>
<name>J8ZYZ1_EDHAE</name>
<organism evidence="2 3">
    <name type="scientific">Edhazardia aedis (strain USNM 41457)</name>
    <name type="common">Microsporidian parasite</name>
    <dbReference type="NCBI Taxonomy" id="1003232"/>
    <lineage>
        <taxon>Eukaryota</taxon>
        <taxon>Fungi</taxon>
        <taxon>Fungi incertae sedis</taxon>
        <taxon>Microsporidia</taxon>
        <taxon>Edhazardia</taxon>
    </lineage>
</organism>
<comment type="caution">
    <text evidence="2">The sequence shown here is derived from an EMBL/GenBank/DDBJ whole genome shotgun (WGS) entry which is preliminary data.</text>
</comment>
<protein>
    <submittedName>
        <fullName evidence="2">Uncharacterized protein</fullName>
    </submittedName>
</protein>
<dbReference type="Proteomes" id="UP000003163">
    <property type="component" value="Unassembled WGS sequence"/>
</dbReference>